<evidence type="ECO:0000313" key="4">
    <source>
        <dbReference type="Proteomes" id="UP001560019"/>
    </source>
</evidence>
<accession>A0ABV3XQB7</accession>
<dbReference type="InterPro" id="IPR036249">
    <property type="entry name" value="Thioredoxin-like_sf"/>
</dbReference>
<comment type="caution">
    <text evidence="3">The sequence shown here is derived from an EMBL/GenBank/DDBJ whole genome shotgun (WGS) entry which is preliminary data.</text>
</comment>
<name>A0ABV3XQB7_9RHOB</name>
<dbReference type="SUPFAM" id="SSF47616">
    <property type="entry name" value="GST C-terminal domain-like"/>
    <property type="match status" value="1"/>
</dbReference>
<dbReference type="InterPro" id="IPR036282">
    <property type="entry name" value="Glutathione-S-Trfase_C_sf"/>
</dbReference>
<dbReference type="InterPro" id="IPR004045">
    <property type="entry name" value="Glutathione_S-Trfase_N"/>
</dbReference>
<dbReference type="Pfam" id="PF00043">
    <property type="entry name" value="GST_C"/>
    <property type="match status" value="1"/>
</dbReference>
<proteinExistence type="predicted"/>
<dbReference type="CDD" id="cd03057">
    <property type="entry name" value="GST_N_Beta"/>
    <property type="match status" value="1"/>
</dbReference>
<dbReference type="SFLD" id="SFLDS00019">
    <property type="entry name" value="Glutathione_Transferase_(cytos"/>
    <property type="match status" value="1"/>
</dbReference>
<dbReference type="Gene3D" id="1.20.1050.10">
    <property type="match status" value="1"/>
</dbReference>
<organism evidence="3 4">
    <name type="scientific">Rhodovulum iodosum</name>
    <dbReference type="NCBI Taxonomy" id="68291"/>
    <lineage>
        <taxon>Bacteria</taxon>
        <taxon>Pseudomonadati</taxon>
        <taxon>Pseudomonadota</taxon>
        <taxon>Alphaproteobacteria</taxon>
        <taxon>Rhodobacterales</taxon>
        <taxon>Paracoccaceae</taxon>
        <taxon>Rhodovulum</taxon>
    </lineage>
</organism>
<dbReference type="PANTHER" id="PTHR44051:SF8">
    <property type="entry name" value="GLUTATHIONE S-TRANSFERASE GSTA"/>
    <property type="match status" value="1"/>
</dbReference>
<dbReference type="PROSITE" id="PS50404">
    <property type="entry name" value="GST_NTER"/>
    <property type="match status" value="1"/>
</dbReference>
<evidence type="ECO:0000313" key="3">
    <source>
        <dbReference type="EMBL" id="MEX5727522.1"/>
    </source>
</evidence>
<dbReference type="NCBIfam" id="NF007831">
    <property type="entry name" value="PRK10542.1"/>
    <property type="match status" value="1"/>
</dbReference>
<protein>
    <submittedName>
        <fullName evidence="3">Glutathione S-transferase</fullName>
    </submittedName>
</protein>
<dbReference type="Gene3D" id="3.40.30.10">
    <property type="entry name" value="Glutaredoxin"/>
    <property type="match status" value="1"/>
</dbReference>
<dbReference type="InterPro" id="IPR010987">
    <property type="entry name" value="Glutathione-S-Trfase_C-like"/>
</dbReference>
<dbReference type="SFLD" id="SFLDG01150">
    <property type="entry name" value="Main.1:_Beta-like"/>
    <property type="match status" value="1"/>
</dbReference>
<evidence type="ECO:0000259" key="1">
    <source>
        <dbReference type="PROSITE" id="PS50404"/>
    </source>
</evidence>
<dbReference type="PROSITE" id="PS50405">
    <property type="entry name" value="GST_CTER"/>
    <property type="match status" value="1"/>
</dbReference>
<dbReference type="CDD" id="cd03188">
    <property type="entry name" value="GST_C_Beta"/>
    <property type="match status" value="1"/>
</dbReference>
<dbReference type="InterPro" id="IPR040079">
    <property type="entry name" value="Glutathione_S-Trfase"/>
</dbReference>
<evidence type="ECO:0000259" key="2">
    <source>
        <dbReference type="PROSITE" id="PS50405"/>
    </source>
</evidence>
<dbReference type="RefSeq" id="WP_125403104.1">
    <property type="nucleotide sequence ID" value="NZ_JBEHHI010000001.1"/>
</dbReference>
<dbReference type="EMBL" id="JBEHHI010000001">
    <property type="protein sequence ID" value="MEX5727522.1"/>
    <property type="molecule type" value="Genomic_DNA"/>
</dbReference>
<dbReference type="PANTHER" id="PTHR44051">
    <property type="entry name" value="GLUTATHIONE S-TRANSFERASE-RELATED"/>
    <property type="match status" value="1"/>
</dbReference>
<dbReference type="Proteomes" id="UP001560019">
    <property type="component" value="Unassembled WGS sequence"/>
</dbReference>
<feature type="domain" description="GST C-terminal" evidence="2">
    <location>
        <begin position="86"/>
        <end position="200"/>
    </location>
</feature>
<dbReference type="SUPFAM" id="SSF52833">
    <property type="entry name" value="Thioredoxin-like"/>
    <property type="match status" value="1"/>
</dbReference>
<feature type="domain" description="GST N-terminal" evidence="1">
    <location>
        <begin position="1"/>
        <end position="81"/>
    </location>
</feature>
<keyword evidence="4" id="KW-1185">Reference proteome</keyword>
<dbReference type="SFLD" id="SFLDG00358">
    <property type="entry name" value="Main_(cytGST)"/>
    <property type="match status" value="1"/>
</dbReference>
<dbReference type="InterPro" id="IPR004046">
    <property type="entry name" value="GST_C"/>
</dbReference>
<sequence length="200" mass="22522">MTLYFMPGACSLAPHIALREANLEFDLVEVDYRTRRTDTGTDYRAVNPKGTVPALRIADGEVLTEVPVILQFLADGAPDAGLLPASGLRRLRALEWLNFISTEIHKSFSPLFRPTTPDGFIQPGKAHLRSRLVIVERHLSQHTYLMGDDFSLADVFLFTVCRWLADQDISLADWPALKLHSERIRLRPSVRKALDREGCP</sequence>
<dbReference type="Pfam" id="PF13409">
    <property type="entry name" value="GST_N_2"/>
    <property type="match status" value="1"/>
</dbReference>
<reference evidence="3 4" key="1">
    <citation type="submission" date="2024-06" db="EMBL/GenBank/DDBJ databases">
        <title>Genome of Rhodovulum iodosum, a marine photoferrotroph.</title>
        <authorList>
            <person name="Bianchini G."/>
            <person name="Nikeleit V."/>
            <person name="Kappler A."/>
            <person name="Bryce C."/>
            <person name="Sanchez-Baracaldo P."/>
        </authorList>
    </citation>
    <scope>NUCLEOTIDE SEQUENCE [LARGE SCALE GENOMIC DNA]</scope>
    <source>
        <strain evidence="3 4">UT/N1</strain>
    </source>
</reference>
<gene>
    <name evidence="3" type="ORF">Ga0609869_000875</name>
</gene>